<comment type="similarity">
    <text evidence="1">Belongs to the peptidase C13 family.</text>
</comment>
<evidence type="ECO:0000313" key="3">
    <source>
        <dbReference type="EMBL" id="CAD7653929.1"/>
    </source>
</evidence>
<dbReference type="PIRSF" id="PIRSF019663">
    <property type="entry name" value="Legumain"/>
    <property type="match status" value="1"/>
</dbReference>
<dbReference type="PANTHER" id="PTHR12000:SF42">
    <property type="entry name" value="LEGUMAIN"/>
    <property type="match status" value="1"/>
</dbReference>
<dbReference type="EMBL" id="CAJPVJ010007276">
    <property type="protein sequence ID" value="CAG2171116.1"/>
    <property type="molecule type" value="Genomic_DNA"/>
</dbReference>
<dbReference type="EMBL" id="OC922101">
    <property type="protein sequence ID" value="CAD7653929.1"/>
    <property type="molecule type" value="Genomic_DNA"/>
</dbReference>
<evidence type="ECO:0000256" key="2">
    <source>
        <dbReference type="PIRSR" id="PIRSR019663-1"/>
    </source>
</evidence>
<evidence type="ECO:0008006" key="5">
    <source>
        <dbReference type="Google" id="ProtNLM"/>
    </source>
</evidence>
<proteinExistence type="inferred from homology"/>
<dbReference type="GO" id="GO:0051603">
    <property type="term" value="P:proteolysis involved in protein catabolic process"/>
    <property type="evidence" value="ECO:0007669"/>
    <property type="project" value="TreeGrafter"/>
</dbReference>
<dbReference type="Gene3D" id="3.40.50.1460">
    <property type="match status" value="1"/>
</dbReference>
<gene>
    <name evidence="3" type="ORF">ONB1V03_LOCUS10580</name>
</gene>
<name>A0A7R9M5E5_9ACAR</name>
<dbReference type="AlphaFoldDB" id="A0A7R9M5E5"/>
<dbReference type="InterPro" id="IPR001096">
    <property type="entry name" value="Peptidase_C13"/>
</dbReference>
<evidence type="ECO:0000256" key="1">
    <source>
        <dbReference type="ARBA" id="ARBA00009941"/>
    </source>
</evidence>
<dbReference type="PRINTS" id="PR00776">
    <property type="entry name" value="HEMOGLOBNASE"/>
</dbReference>
<protein>
    <recommendedName>
        <fullName evidence="5">Legumain</fullName>
    </recommendedName>
</protein>
<feature type="non-terminal residue" evidence="3">
    <location>
        <position position="336"/>
    </location>
</feature>
<keyword evidence="4" id="KW-1185">Reference proteome</keyword>
<organism evidence="3">
    <name type="scientific">Oppiella nova</name>
    <dbReference type="NCBI Taxonomy" id="334625"/>
    <lineage>
        <taxon>Eukaryota</taxon>
        <taxon>Metazoa</taxon>
        <taxon>Ecdysozoa</taxon>
        <taxon>Arthropoda</taxon>
        <taxon>Chelicerata</taxon>
        <taxon>Arachnida</taxon>
        <taxon>Acari</taxon>
        <taxon>Acariformes</taxon>
        <taxon>Sarcoptiformes</taxon>
        <taxon>Oribatida</taxon>
        <taxon>Brachypylina</taxon>
        <taxon>Oppioidea</taxon>
        <taxon>Oppiidae</taxon>
        <taxon>Oppiella</taxon>
    </lineage>
</organism>
<dbReference type="GO" id="GO:0006624">
    <property type="term" value="P:vacuolar protein processing"/>
    <property type="evidence" value="ECO:0007669"/>
    <property type="project" value="TreeGrafter"/>
</dbReference>
<dbReference type="OrthoDB" id="192611at2759"/>
<dbReference type="PANTHER" id="PTHR12000">
    <property type="entry name" value="HEMOGLOBINASE FAMILY MEMBER"/>
    <property type="match status" value="1"/>
</dbReference>
<accession>A0A7R9M5E5</accession>
<dbReference type="GO" id="GO:0005773">
    <property type="term" value="C:vacuole"/>
    <property type="evidence" value="ECO:0007669"/>
    <property type="project" value="GOC"/>
</dbReference>
<evidence type="ECO:0000313" key="4">
    <source>
        <dbReference type="Proteomes" id="UP000728032"/>
    </source>
</evidence>
<feature type="active site" evidence="2">
    <location>
        <position position="137"/>
    </location>
</feature>
<feature type="active site" description="Nucleophile" evidence="2">
    <location>
        <position position="175"/>
    </location>
</feature>
<dbReference type="GO" id="GO:0004197">
    <property type="term" value="F:cysteine-type endopeptidase activity"/>
    <property type="evidence" value="ECO:0007669"/>
    <property type="project" value="TreeGrafter"/>
</dbReference>
<dbReference type="Proteomes" id="UP000728032">
    <property type="component" value="Unassembled WGS sequence"/>
</dbReference>
<feature type="non-terminal residue" evidence="3">
    <location>
        <position position="1"/>
    </location>
</feature>
<dbReference type="Pfam" id="PF01650">
    <property type="entry name" value="Peptidase_C13"/>
    <property type="match status" value="1"/>
</dbReference>
<reference evidence="3" key="1">
    <citation type="submission" date="2020-11" db="EMBL/GenBank/DDBJ databases">
        <authorList>
            <person name="Tran Van P."/>
        </authorList>
    </citation>
    <scope>NUCLEOTIDE SEQUENCE</scope>
</reference>
<sequence>VHLVHCNQQFSGKKWIVLCAGGSGWINYPFQASIYHAYHMFIDHGIPKENIIVMHYDDLAHNKLNPTPGVIVNQINGSDVYNGVPKDYVKDMVTPEVEFGGNNFLGVLRGDPKLKATGSKVVESGPNDHIFVFFMDHGFVSFPNGKLFSEDLINTLKEMHQNNRYAKLLFYLEACHSASMFGGLPTDINVYAVSSSRAIELSYACCFDDYRKAYVGGFFSNNWYANSEANDFNVETVDEQYKYISERYIVPDQTNIPKNMTEHATHYGDLSIGQLYLSEFFGTKTPPKVFVNNKNDLPDNCDFVNTRDIGIHLLHKNIESTDNISEKLRIHIFWEK</sequence>